<sequence length="126" mass="12966">MGLVGRVGEVCCGLVSTPLVGYSIYDDHEEGCCFQCCYLVPDGDIGGRAGGGGAQNGGGDLQPDRAEPVPSGDNGSGKPSPECCAKLKEQVPCLCGYISNPVTRPYINSPNAKNIAEICGVEIPKC</sequence>
<dbReference type="PANTHER" id="PTHR33214">
    <property type="entry name" value="BIFUNCTIONAL INHIBITOR/LIPID-TRANSFER PROTEIN/SEED STORAGE 2S ALBUMIN SUPERFAMILY PROTEIN"/>
    <property type="match status" value="1"/>
</dbReference>
<dbReference type="Gene3D" id="1.10.110.10">
    <property type="entry name" value="Plant lipid-transfer and hydrophobic proteins"/>
    <property type="match status" value="1"/>
</dbReference>
<accession>A0ABR0V231</accession>
<dbReference type="PANTHER" id="PTHR33214:SF44">
    <property type="entry name" value="NON-SPECIFIC LIPID TRANSFER PROTEIN GPI-ANCHORED 33"/>
    <property type="match status" value="1"/>
</dbReference>
<evidence type="ECO:0000313" key="6">
    <source>
        <dbReference type="Proteomes" id="UP001318860"/>
    </source>
</evidence>
<evidence type="ECO:0000256" key="2">
    <source>
        <dbReference type="ARBA" id="ARBA00023121"/>
    </source>
</evidence>
<evidence type="ECO:0000313" key="5">
    <source>
        <dbReference type="EMBL" id="KAK6128743.1"/>
    </source>
</evidence>
<dbReference type="EMBL" id="JABTTQ020001700">
    <property type="protein sequence ID" value="KAK6128743.1"/>
    <property type="molecule type" value="Genomic_DNA"/>
</dbReference>
<feature type="region of interest" description="Disordered" evidence="3">
    <location>
        <begin position="49"/>
        <end position="81"/>
    </location>
</feature>
<keyword evidence="6" id="KW-1185">Reference proteome</keyword>
<feature type="domain" description="Bifunctional inhibitor/plant lipid transfer protein/seed storage helical" evidence="4">
    <location>
        <begin position="74"/>
        <end position="126"/>
    </location>
</feature>
<keyword evidence="2" id="KW-0446">Lipid-binding</keyword>
<dbReference type="InterPro" id="IPR033872">
    <property type="entry name" value="nsLTP2"/>
</dbReference>
<dbReference type="SUPFAM" id="SSF47699">
    <property type="entry name" value="Bifunctional inhibitor/lipid-transfer protein/seed storage 2S albumin"/>
    <property type="match status" value="1"/>
</dbReference>
<evidence type="ECO:0000256" key="3">
    <source>
        <dbReference type="SAM" id="MobiDB-lite"/>
    </source>
</evidence>
<name>A0ABR0V231_REHGL</name>
<reference evidence="5 6" key="1">
    <citation type="journal article" date="2021" name="Comput. Struct. Biotechnol. J.">
        <title>De novo genome assembly of the potent medicinal plant Rehmannia glutinosa using nanopore technology.</title>
        <authorList>
            <person name="Ma L."/>
            <person name="Dong C."/>
            <person name="Song C."/>
            <person name="Wang X."/>
            <person name="Zheng X."/>
            <person name="Niu Y."/>
            <person name="Chen S."/>
            <person name="Feng W."/>
        </authorList>
    </citation>
    <scope>NUCLEOTIDE SEQUENCE [LARGE SCALE GENOMIC DNA]</scope>
    <source>
        <strain evidence="5">DH-2019</strain>
    </source>
</reference>
<keyword evidence="1" id="KW-0813">Transport</keyword>
<dbReference type="InterPro" id="IPR036312">
    <property type="entry name" value="Bifun_inhib/LTP/seed_sf"/>
</dbReference>
<proteinExistence type="predicted"/>
<evidence type="ECO:0000259" key="4">
    <source>
        <dbReference type="Pfam" id="PF00234"/>
    </source>
</evidence>
<gene>
    <name evidence="5" type="ORF">DH2020_037498</name>
</gene>
<dbReference type="Proteomes" id="UP001318860">
    <property type="component" value="Unassembled WGS sequence"/>
</dbReference>
<feature type="compositionally biased region" description="Gly residues" evidence="3">
    <location>
        <begin position="49"/>
        <end position="60"/>
    </location>
</feature>
<evidence type="ECO:0000256" key="1">
    <source>
        <dbReference type="ARBA" id="ARBA00022448"/>
    </source>
</evidence>
<dbReference type="Pfam" id="PF00234">
    <property type="entry name" value="Tryp_alpha_amyl"/>
    <property type="match status" value="1"/>
</dbReference>
<comment type="caution">
    <text evidence="5">The sequence shown here is derived from an EMBL/GenBank/DDBJ whole genome shotgun (WGS) entry which is preliminary data.</text>
</comment>
<protein>
    <recommendedName>
        <fullName evidence="4">Bifunctional inhibitor/plant lipid transfer protein/seed storage helical domain-containing protein</fullName>
    </recommendedName>
</protein>
<dbReference type="InterPro" id="IPR016140">
    <property type="entry name" value="Bifunc_inhib/LTP/seed_store"/>
</dbReference>
<organism evidence="5 6">
    <name type="scientific">Rehmannia glutinosa</name>
    <name type="common">Chinese foxglove</name>
    <dbReference type="NCBI Taxonomy" id="99300"/>
    <lineage>
        <taxon>Eukaryota</taxon>
        <taxon>Viridiplantae</taxon>
        <taxon>Streptophyta</taxon>
        <taxon>Embryophyta</taxon>
        <taxon>Tracheophyta</taxon>
        <taxon>Spermatophyta</taxon>
        <taxon>Magnoliopsida</taxon>
        <taxon>eudicotyledons</taxon>
        <taxon>Gunneridae</taxon>
        <taxon>Pentapetalae</taxon>
        <taxon>asterids</taxon>
        <taxon>lamiids</taxon>
        <taxon>Lamiales</taxon>
        <taxon>Orobanchaceae</taxon>
        <taxon>Rehmannieae</taxon>
        <taxon>Rehmannia</taxon>
    </lineage>
</organism>